<gene>
    <name evidence="2" type="ORF">LY16_01168</name>
    <name evidence="1" type="ORF">XDD1_2094</name>
</gene>
<protein>
    <submittedName>
        <fullName evidence="1">Uncharacterized protein</fullName>
    </submittedName>
</protein>
<dbReference type="HOGENOM" id="CLU_204746_0_0_6"/>
<reference evidence="2 4" key="2">
    <citation type="submission" date="2019-07" db="EMBL/GenBank/DDBJ databases">
        <title>Genomic Encyclopedia of Type Strains, Phase I: the one thousand microbial genomes (KMG-I) project.</title>
        <authorList>
            <person name="Kyrpides N."/>
        </authorList>
    </citation>
    <scope>NUCLEOTIDE SEQUENCE [LARGE SCALE GENOMIC DNA]</scope>
    <source>
        <strain evidence="2 4">DSM 17909</strain>
    </source>
</reference>
<evidence type="ECO:0000313" key="4">
    <source>
        <dbReference type="Proteomes" id="UP000324170"/>
    </source>
</evidence>
<name>A0A068QS51_9GAMM</name>
<dbReference type="KEGG" id="xdo:XDD1_2094"/>
<sequence>MSKYIITYNGLDNNNTVIVSSQIALDIDVSAITAAGFLELLNTDALSHAVGLNNNVSRIAIVRVLGL</sequence>
<evidence type="ECO:0000313" key="2">
    <source>
        <dbReference type="EMBL" id="TYP10784.1"/>
    </source>
</evidence>
<reference evidence="1 3" key="1">
    <citation type="submission" date="2013-07" db="EMBL/GenBank/DDBJ databases">
        <authorList>
            <person name="Genoscope - CEA"/>
        </authorList>
    </citation>
    <scope>NUCLEOTIDE SEQUENCE [LARGE SCALE GENOMIC DNA]</scope>
    <source>
        <strain evidence="1">FRM16</strain>
        <strain evidence="3">FRM16 / DSM 17909</strain>
    </source>
</reference>
<dbReference type="Proteomes" id="UP000324170">
    <property type="component" value="Unassembled WGS sequence"/>
</dbReference>
<organism evidence="1 3">
    <name type="scientific">Xenorhabdus doucetiae</name>
    <dbReference type="NCBI Taxonomy" id="351671"/>
    <lineage>
        <taxon>Bacteria</taxon>
        <taxon>Pseudomonadati</taxon>
        <taxon>Pseudomonadota</taxon>
        <taxon>Gammaproteobacteria</taxon>
        <taxon>Enterobacterales</taxon>
        <taxon>Morganellaceae</taxon>
        <taxon>Xenorhabdus</taxon>
    </lineage>
</organism>
<evidence type="ECO:0000313" key="1">
    <source>
        <dbReference type="EMBL" id="CDG17793.1"/>
    </source>
</evidence>
<keyword evidence="4" id="KW-1185">Reference proteome</keyword>
<dbReference type="AlphaFoldDB" id="A0A068QS51"/>
<dbReference type="EMBL" id="VNHN01000014">
    <property type="protein sequence ID" value="TYP10784.1"/>
    <property type="molecule type" value="Genomic_DNA"/>
</dbReference>
<dbReference type="EMBL" id="FO704550">
    <property type="protein sequence ID" value="CDG17793.1"/>
    <property type="molecule type" value="Genomic_DNA"/>
</dbReference>
<dbReference type="OrthoDB" id="6445942at2"/>
<evidence type="ECO:0000313" key="3">
    <source>
        <dbReference type="Proteomes" id="UP000032721"/>
    </source>
</evidence>
<dbReference type="RefSeq" id="WP_045970718.1">
    <property type="nucleotide sequence ID" value="NZ_CAWMED010000001.1"/>
</dbReference>
<proteinExistence type="predicted"/>
<dbReference type="Proteomes" id="UP000032721">
    <property type="component" value="Chromosome"/>
</dbReference>
<accession>A0A068QS51</accession>
<dbReference type="STRING" id="351671.XDD1_2094"/>